<feature type="domain" description="HTH cro/C1-type" evidence="2">
    <location>
        <begin position="5"/>
        <end position="59"/>
    </location>
</feature>
<dbReference type="Pfam" id="PF01381">
    <property type="entry name" value="HTH_3"/>
    <property type="match status" value="1"/>
</dbReference>
<dbReference type="Proteomes" id="UP000315751">
    <property type="component" value="Unassembled WGS sequence"/>
</dbReference>
<dbReference type="AlphaFoldDB" id="A0A560H700"/>
<dbReference type="OrthoDB" id="3034420at2"/>
<dbReference type="EMBL" id="VITR01000007">
    <property type="protein sequence ID" value="TWB41931.1"/>
    <property type="molecule type" value="Genomic_DNA"/>
</dbReference>
<dbReference type="CDD" id="cd00093">
    <property type="entry name" value="HTH_XRE"/>
    <property type="match status" value="1"/>
</dbReference>
<evidence type="ECO:0000259" key="2">
    <source>
        <dbReference type="PROSITE" id="PS50943"/>
    </source>
</evidence>
<sequence>MRNTLKVLRAERGWTQNDLGERLGVSRQAVNALETEKHDPSLDLAYRIAALFGLPVEAIFTNPHRPVPDLTPPA</sequence>
<accession>A0A560H700</accession>
<evidence type="ECO:0000313" key="4">
    <source>
        <dbReference type="Proteomes" id="UP000315751"/>
    </source>
</evidence>
<dbReference type="SMART" id="SM00530">
    <property type="entry name" value="HTH_XRE"/>
    <property type="match status" value="1"/>
</dbReference>
<dbReference type="InterPro" id="IPR010982">
    <property type="entry name" value="Lambda_DNA-bd_dom_sf"/>
</dbReference>
<dbReference type="RefSeq" id="WP_145733084.1">
    <property type="nucleotide sequence ID" value="NZ_VITR01000007.1"/>
</dbReference>
<dbReference type="Gene3D" id="1.10.260.40">
    <property type="entry name" value="lambda repressor-like DNA-binding domains"/>
    <property type="match status" value="1"/>
</dbReference>
<dbReference type="GO" id="GO:0003677">
    <property type="term" value="F:DNA binding"/>
    <property type="evidence" value="ECO:0007669"/>
    <property type="project" value="UniProtKB-KW"/>
</dbReference>
<proteinExistence type="predicted"/>
<keyword evidence="1" id="KW-0238">DNA-binding</keyword>
<dbReference type="SUPFAM" id="SSF47413">
    <property type="entry name" value="lambda repressor-like DNA-binding domains"/>
    <property type="match status" value="1"/>
</dbReference>
<keyword evidence="4" id="KW-1185">Reference proteome</keyword>
<dbReference type="InterPro" id="IPR001387">
    <property type="entry name" value="Cro/C1-type_HTH"/>
</dbReference>
<protein>
    <submittedName>
        <fullName evidence="3">Putative transcriptional regulator</fullName>
    </submittedName>
</protein>
<dbReference type="PANTHER" id="PTHR46558">
    <property type="entry name" value="TRACRIPTIONAL REGULATORY PROTEIN-RELATED-RELATED"/>
    <property type="match status" value="1"/>
</dbReference>
<dbReference type="PANTHER" id="PTHR46558:SF4">
    <property type="entry name" value="DNA-BIDING PHAGE PROTEIN"/>
    <property type="match status" value="1"/>
</dbReference>
<reference evidence="3 4" key="1">
    <citation type="submission" date="2019-06" db="EMBL/GenBank/DDBJ databases">
        <title>Genomic Encyclopedia of Type Strains, Phase IV (KMG-V): Genome sequencing to study the core and pangenomes of soil and plant-associated prokaryotes.</title>
        <authorList>
            <person name="Whitman W."/>
        </authorList>
    </citation>
    <scope>NUCLEOTIDE SEQUENCE [LARGE SCALE GENOMIC DNA]</scope>
    <source>
        <strain evidence="3 4">BR 11622</strain>
    </source>
</reference>
<comment type="caution">
    <text evidence="3">The sequence shown here is derived from an EMBL/GenBank/DDBJ whole genome shotgun (WGS) entry which is preliminary data.</text>
</comment>
<organism evidence="3 4">
    <name type="scientific">Nitrospirillum amazonense</name>
    <dbReference type="NCBI Taxonomy" id="28077"/>
    <lineage>
        <taxon>Bacteria</taxon>
        <taxon>Pseudomonadati</taxon>
        <taxon>Pseudomonadota</taxon>
        <taxon>Alphaproteobacteria</taxon>
        <taxon>Rhodospirillales</taxon>
        <taxon>Azospirillaceae</taxon>
        <taxon>Nitrospirillum</taxon>
    </lineage>
</organism>
<name>A0A560H700_9PROT</name>
<gene>
    <name evidence="3" type="ORF">FBZ90_107309</name>
</gene>
<dbReference type="PROSITE" id="PS50943">
    <property type="entry name" value="HTH_CROC1"/>
    <property type="match status" value="1"/>
</dbReference>
<evidence type="ECO:0000313" key="3">
    <source>
        <dbReference type="EMBL" id="TWB41931.1"/>
    </source>
</evidence>
<evidence type="ECO:0000256" key="1">
    <source>
        <dbReference type="ARBA" id="ARBA00023125"/>
    </source>
</evidence>